<dbReference type="InterPro" id="IPR013826">
    <property type="entry name" value="Topo_IA_cen_sub3"/>
</dbReference>
<dbReference type="Gene3D" id="1.10.460.10">
    <property type="entry name" value="Topoisomerase I, domain 2"/>
    <property type="match status" value="1"/>
</dbReference>
<comment type="caution">
    <text evidence="15">The sequence shown here is derived from an EMBL/GenBank/DDBJ whole genome shotgun (WGS) entry which is preliminary data.</text>
</comment>
<dbReference type="SUPFAM" id="SSF56712">
    <property type="entry name" value="Prokaryotic type I DNA topoisomerase"/>
    <property type="match status" value="1"/>
</dbReference>
<dbReference type="InterPro" id="IPR010666">
    <property type="entry name" value="Znf_GRF"/>
</dbReference>
<dbReference type="SMART" id="SM00493">
    <property type="entry name" value="TOPRIM"/>
    <property type="match status" value="1"/>
</dbReference>
<evidence type="ECO:0000313" key="16">
    <source>
        <dbReference type="Proteomes" id="UP001212152"/>
    </source>
</evidence>
<evidence type="ECO:0000256" key="1">
    <source>
        <dbReference type="ARBA" id="ARBA00000213"/>
    </source>
</evidence>
<dbReference type="EC" id="5.6.2.1" evidence="10"/>
<dbReference type="InterPro" id="IPR023405">
    <property type="entry name" value="Topo_IA_core_domain"/>
</dbReference>
<dbReference type="PANTHER" id="PTHR11390">
    <property type="entry name" value="PROKARYOTIC DNA TOPOISOMERASE"/>
    <property type="match status" value="1"/>
</dbReference>
<dbReference type="SMART" id="SM00436">
    <property type="entry name" value="TOP1Bc"/>
    <property type="match status" value="1"/>
</dbReference>
<dbReference type="AlphaFoldDB" id="A0AAD5XQ34"/>
<dbReference type="FunFam" id="1.10.290.10:FF:000001">
    <property type="entry name" value="DNA topoisomerase"/>
    <property type="match status" value="1"/>
</dbReference>
<evidence type="ECO:0000256" key="9">
    <source>
        <dbReference type="PROSITE-ProRule" id="PRU01343"/>
    </source>
</evidence>
<dbReference type="GO" id="GO:0003677">
    <property type="term" value="F:DNA binding"/>
    <property type="evidence" value="ECO:0007669"/>
    <property type="project" value="UniProtKB-KW"/>
</dbReference>
<feature type="domain" description="GRF-type" evidence="13">
    <location>
        <begin position="721"/>
        <end position="762"/>
    </location>
</feature>
<evidence type="ECO:0000256" key="6">
    <source>
        <dbReference type="ARBA" id="ARBA00023029"/>
    </source>
</evidence>
<evidence type="ECO:0000256" key="10">
    <source>
        <dbReference type="RuleBase" id="RU362092"/>
    </source>
</evidence>
<feature type="domain" description="Toprim" evidence="12">
    <location>
        <begin position="2"/>
        <end position="146"/>
    </location>
</feature>
<comment type="similarity">
    <text evidence="2 10">Belongs to the type IA topoisomerase family.</text>
</comment>
<accession>A0AAD5XQ34</accession>
<keyword evidence="5" id="KW-0862">Zinc</keyword>
<dbReference type="GO" id="GO:0006281">
    <property type="term" value="P:DNA repair"/>
    <property type="evidence" value="ECO:0007669"/>
    <property type="project" value="TreeGrafter"/>
</dbReference>
<evidence type="ECO:0000256" key="4">
    <source>
        <dbReference type="ARBA" id="ARBA00022771"/>
    </source>
</evidence>
<dbReference type="InterPro" id="IPR003601">
    <property type="entry name" value="Topo_IA_2"/>
</dbReference>
<dbReference type="GO" id="GO:0005634">
    <property type="term" value="C:nucleus"/>
    <property type="evidence" value="ECO:0007669"/>
    <property type="project" value="TreeGrafter"/>
</dbReference>
<evidence type="ECO:0000259" key="12">
    <source>
        <dbReference type="PROSITE" id="PS50880"/>
    </source>
</evidence>
<dbReference type="Gene3D" id="1.10.290.10">
    <property type="entry name" value="Topoisomerase I, domain 4"/>
    <property type="match status" value="1"/>
</dbReference>
<proteinExistence type="inferred from homology"/>
<name>A0AAD5XQ34_9FUNG</name>
<dbReference type="GO" id="GO:0031422">
    <property type="term" value="C:RecQ family helicase-topoisomerase III complex"/>
    <property type="evidence" value="ECO:0007669"/>
    <property type="project" value="UniProtKB-ARBA"/>
</dbReference>
<dbReference type="Gene3D" id="3.40.50.140">
    <property type="match status" value="1"/>
</dbReference>
<feature type="compositionally biased region" description="Low complexity" evidence="11">
    <location>
        <begin position="685"/>
        <end position="694"/>
    </location>
</feature>
<dbReference type="EMBL" id="JADGJQ010000008">
    <property type="protein sequence ID" value="KAJ3182647.1"/>
    <property type="molecule type" value="Genomic_DNA"/>
</dbReference>
<dbReference type="PANTHER" id="PTHR11390:SF21">
    <property type="entry name" value="DNA TOPOISOMERASE 3-ALPHA"/>
    <property type="match status" value="1"/>
</dbReference>
<keyword evidence="6 10" id="KW-0799">Topoisomerase</keyword>
<evidence type="ECO:0000256" key="7">
    <source>
        <dbReference type="ARBA" id="ARBA00023125"/>
    </source>
</evidence>
<keyword evidence="16" id="KW-1185">Reference proteome</keyword>
<dbReference type="PROSITE" id="PS52039">
    <property type="entry name" value="TOPO_IA_2"/>
    <property type="match status" value="1"/>
</dbReference>
<feature type="domain" description="Topo IA-type catalytic" evidence="14">
    <location>
        <begin position="164"/>
        <end position="584"/>
    </location>
</feature>
<dbReference type="InterPro" id="IPR003602">
    <property type="entry name" value="Topo_IA_DNA-bd_dom"/>
</dbReference>
<reference evidence="15" key="1">
    <citation type="submission" date="2020-05" db="EMBL/GenBank/DDBJ databases">
        <title>Phylogenomic resolution of chytrid fungi.</title>
        <authorList>
            <person name="Stajich J.E."/>
            <person name="Amses K."/>
            <person name="Simmons R."/>
            <person name="Seto K."/>
            <person name="Myers J."/>
            <person name="Bonds A."/>
            <person name="Quandt C.A."/>
            <person name="Barry K."/>
            <person name="Liu P."/>
            <person name="Grigoriev I."/>
            <person name="Longcore J.E."/>
            <person name="James T.Y."/>
        </authorList>
    </citation>
    <scope>NUCLEOTIDE SEQUENCE</scope>
    <source>
        <strain evidence="15">JEL0379</strain>
    </source>
</reference>
<dbReference type="PROSITE" id="PS51999">
    <property type="entry name" value="ZF_GRF"/>
    <property type="match status" value="1"/>
</dbReference>
<dbReference type="Pfam" id="PF06839">
    <property type="entry name" value="Zn_ribbon_GRF"/>
    <property type="match status" value="1"/>
</dbReference>
<dbReference type="FunFam" id="3.40.50.140:FF:000003">
    <property type="entry name" value="DNA topoisomerase"/>
    <property type="match status" value="1"/>
</dbReference>
<dbReference type="PROSITE" id="PS50880">
    <property type="entry name" value="TOPRIM"/>
    <property type="match status" value="1"/>
</dbReference>
<keyword evidence="7 10" id="KW-0238">DNA-binding</keyword>
<gene>
    <name evidence="15" type="primary">TOP3</name>
    <name evidence="15" type="ORF">HDU87_007986</name>
</gene>
<comment type="function">
    <text evidence="10">Introduces a single-strand break via transesterification at a target site in duplex DNA. Releases the supercoiling and torsional tension of DNA introduced during the DNA replication and transcription by transiently cleaving and rejoining one strand of the DNA duplex. The scissile phosphodiester is attacked by the catalytic tyrosine of the enzyme, resulting in the formation of a DNA-(5'-phosphotyrosyl)-enzyme intermediate and the expulsion of a 3'-OH DNA strand.</text>
</comment>
<dbReference type="GO" id="GO:0006265">
    <property type="term" value="P:DNA topological change"/>
    <property type="evidence" value="ECO:0007669"/>
    <property type="project" value="InterPro"/>
</dbReference>
<evidence type="ECO:0000256" key="11">
    <source>
        <dbReference type="SAM" id="MobiDB-lite"/>
    </source>
</evidence>
<dbReference type="GO" id="GO:0008270">
    <property type="term" value="F:zinc ion binding"/>
    <property type="evidence" value="ECO:0007669"/>
    <property type="project" value="UniProtKB-KW"/>
</dbReference>
<dbReference type="InterPro" id="IPR013825">
    <property type="entry name" value="Topo_IA_cen_sub2"/>
</dbReference>
<dbReference type="InterPro" id="IPR034144">
    <property type="entry name" value="TOPRIM_TopoIII"/>
</dbReference>
<dbReference type="Gene3D" id="2.70.20.10">
    <property type="entry name" value="Topoisomerase I, domain 3"/>
    <property type="match status" value="1"/>
</dbReference>
<keyword evidence="8 10" id="KW-0413">Isomerase</keyword>
<evidence type="ECO:0000313" key="15">
    <source>
        <dbReference type="EMBL" id="KAJ3182647.1"/>
    </source>
</evidence>
<dbReference type="InterPro" id="IPR006171">
    <property type="entry name" value="TOPRIM_dom"/>
</dbReference>
<dbReference type="Proteomes" id="UP001212152">
    <property type="component" value="Unassembled WGS sequence"/>
</dbReference>
<dbReference type="GO" id="GO:0006310">
    <property type="term" value="P:DNA recombination"/>
    <property type="evidence" value="ECO:0007669"/>
    <property type="project" value="TreeGrafter"/>
</dbReference>
<feature type="compositionally biased region" description="Gly residues" evidence="11">
    <location>
        <begin position="625"/>
        <end position="635"/>
    </location>
</feature>
<evidence type="ECO:0000259" key="14">
    <source>
        <dbReference type="PROSITE" id="PS52039"/>
    </source>
</evidence>
<keyword evidence="3" id="KW-0479">Metal-binding</keyword>
<evidence type="ECO:0000256" key="5">
    <source>
        <dbReference type="ARBA" id="ARBA00022833"/>
    </source>
</evidence>
<protein>
    <recommendedName>
        <fullName evidence="10">DNA topoisomerase</fullName>
        <ecNumber evidence="10">5.6.2.1</ecNumber>
    </recommendedName>
</protein>
<dbReference type="GO" id="GO:0003917">
    <property type="term" value="F:DNA topoisomerase type I (single strand cut, ATP-independent) activity"/>
    <property type="evidence" value="ECO:0007669"/>
    <property type="project" value="UniProtKB-EC"/>
</dbReference>
<dbReference type="SMART" id="SM00437">
    <property type="entry name" value="TOP1Ac"/>
    <property type="match status" value="1"/>
</dbReference>
<organism evidence="15 16">
    <name type="scientific">Geranomyces variabilis</name>
    <dbReference type="NCBI Taxonomy" id="109894"/>
    <lineage>
        <taxon>Eukaryota</taxon>
        <taxon>Fungi</taxon>
        <taxon>Fungi incertae sedis</taxon>
        <taxon>Chytridiomycota</taxon>
        <taxon>Chytridiomycota incertae sedis</taxon>
        <taxon>Chytridiomycetes</taxon>
        <taxon>Spizellomycetales</taxon>
        <taxon>Powellomycetaceae</taxon>
        <taxon>Geranomyces</taxon>
    </lineage>
</organism>
<keyword evidence="4 9" id="KW-0863">Zinc-finger</keyword>
<evidence type="ECO:0000256" key="2">
    <source>
        <dbReference type="ARBA" id="ARBA00009446"/>
    </source>
</evidence>
<comment type="catalytic activity">
    <reaction evidence="1 10">
        <text>ATP-independent breakage of single-stranded DNA, followed by passage and rejoining.</text>
        <dbReference type="EC" id="5.6.2.1"/>
    </reaction>
</comment>
<evidence type="ECO:0000259" key="13">
    <source>
        <dbReference type="PROSITE" id="PS51999"/>
    </source>
</evidence>
<dbReference type="CDD" id="cd00186">
    <property type="entry name" value="TOP1Ac"/>
    <property type="match status" value="1"/>
</dbReference>
<dbReference type="Pfam" id="PF01751">
    <property type="entry name" value="Toprim"/>
    <property type="match status" value="1"/>
</dbReference>
<dbReference type="InterPro" id="IPR000380">
    <property type="entry name" value="Topo_IA"/>
</dbReference>
<dbReference type="PRINTS" id="PR00417">
    <property type="entry name" value="PRTPISMRASEI"/>
</dbReference>
<sequence>MQVLCVAEKPSIAKSVANLLSNGNVNTRNTQNKYIKNYSFGQTLDGQNCDVVMTAVLGHLMESDFPPEYKNWRSCDPIELFHAEITTDVHKDKKTLETNLQGEARRAQMLVIWTDCDLEGENIGWEVMKVCRKANPRISVKRARFSVIQHREIWDAWNQLGELDLLQAAAVDARSELDLRIGSVFTRFQSLTLQPRYPVLSEKIISYGPCQFPTLGFIVERYMKNQRFVPETFWKIDVSIVRSGSTAKFDWARDRLFDQHFCLVLYEMCIDDPMATVVSMTRKPKSKWAPLPLTTVELQKAASRMMRMNSDRVMKIAEDLYNRGIISYPRTETDTFADSFELKPLIEAQANDPTWGQYAQGLLNGKFVRPRKGKGDDQAHPPIHPVKGAADLQGDEKRVYEYVTRRFLACCSAAAQGHETVATVDIAGERFTTKGLSISERNYLEVYVYDKWAEHSIPDFTQGERIMPSELTMTHGQTSAPDLLTEADLIGLMEKSGIGTDATIHEHIKKIQDREYANKEGQYFYPTVLGMALISAYEEMTLDLSLHRPYLRSVMESNTKHICAGSRTKADVIQEAVEMYRRAFTRAHQQVQILIRVVGEYLNGGAGGNPQPGPAPHQNQPRHPAGGGGSGGGPGSDDDYQDDPAPPPPRVRRGRGARGASAAGAGGDPHATTGRGRGSRGGNKTSAGAASSTGRGRGRDAKAETDWSNVYADQTTDKPQCDCKLFATLKTSRKQNENEGRQFYTCPKAGAKCRFFAWVDEV</sequence>
<evidence type="ECO:0000256" key="3">
    <source>
        <dbReference type="ARBA" id="ARBA00022723"/>
    </source>
</evidence>
<dbReference type="InterPro" id="IPR013497">
    <property type="entry name" value="Topo_IA_cen"/>
</dbReference>
<dbReference type="Pfam" id="PF01131">
    <property type="entry name" value="Topoisom_bac"/>
    <property type="match status" value="1"/>
</dbReference>
<dbReference type="InterPro" id="IPR013824">
    <property type="entry name" value="Topo_IA_cen_sub1"/>
</dbReference>
<feature type="region of interest" description="Disordered" evidence="11">
    <location>
        <begin position="605"/>
        <end position="706"/>
    </location>
</feature>
<dbReference type="CDD" id="cd03362">
    <property type="entry name" value="TOPRIM_TopoIA_TopoIII"/>
    <property type="match status" value="1"/>
</dbReference>
<evidence type="ECO:0000256" key="8">
    <source>
        <dbReference type="ARBA" id="ARBA00023235"/>
    </source>
</evidence>